<accession>A0A1V2I705</accession>
<dbReference type="GO" id="GO:0016705">
    <property type="term" value="F:oxidoreductase activity, acting on paired donors, with incorporation or reduction of molecular oxygen"/>
    <property type="evidence" value="ECO:0007669"/>
    <property type="project" value="InterPro"/>
</dbReference>
<protein>
    <recommendedName>
        <fullName evidence="2">Luciferase-like domain-containing protein</fullName>
    </recommendedName>
</protein>
<keyword evidence="1" id="KW-0560">Oxidoreductase</keyword>
<dbReference type="EMBL" id="MOMC01000055">
    <property type="protein sequence ID" value="ONH25979.1"/>
    <property type="molecule type" value="Genomic_DNA"/>
</dbReference>
<keyword evidence="4" id="KW-1185">Reference proteome</keyword>
<dbReference type="AlphaFoldDB" id="A0A1V2I705"/>
<dbReference type="PANTHER" id="PTHR43244">
    <property type="match status" value="1"/>
</dbReference>
<proteinExistence type="predicted"/>
<dbReference type="PANTHER" id="PTHR43244:SF1">
    <property type="entry name" value="5,10-METHYLENETETRAHYDROMETHANOPTERIN REDUCTASE"/>
    <property type="match status" value="1"/>
</dbReference>
<dbReference type="InterPro" id="IPR011251">
    <property type="entry name" value="Luciferase-like_dom"/>
</dbReference>
<reference evidence="4" key="1">
    <citation type="submission" date="2016-10" db="EMBL/GenBank/DDBJ databases">
        <title>Frankia sp. NRRL B-16386 Genome sequencing.</title>
        <authorList>
            <person name="Ghodhbane-Gtari F."/>
            <person name="Swanson E."/>
            <person name="Gueddou A."/>
            <person name="Hezbri K."/>
            <person name="Ktari K."/>
            <person name="Nouioui I."/>
            <person name="Morris K."/>
            <person name="Simpson S."/>
            <person name="Abebe-Akele F."/>
            <person name="Thomas K."/>
            <person name="Gtari M."/>
            <person name="Tisa L.S."/>
        </authorList>
    </citation>
    <scope>NUCLEOTIDE SEQUENCE [LARGE SCALE GENOMIC DNA]</scope>
    <source>
        <strain evidence="4">NRRL B-16386</strain>
    </source>
</reference>
<dbReference type="OrthoDB" id="7054907at2"/>
<evidence type="ECO:0000313" key="4">
    <source>
        <dbReference type="Proteomes" id="UP000188929"/>
    </source>
</evidence>
<dbReference type="InterPro" id="IPR036661">
    <property type="entry name" value="Luciferase-like_sf"/>
</dbReference>
<name>A0A1V2I705_9ACTN</name>
<dbReference type="InterPro" id="IPR019910">
    <property type="entry name" value="Lucif-like_OxRdtase_MSMEG_4879"/>
</dbReference>
<dbReference type="Gene3D" id="3.20.20.30">
    <property type="entry name" value="Luciferase-like domain"/>
    <property type="match status" value="1"/>
</dbReference>
<gene>
    <name evidence="3" type="ORF">BL253_26075</name>
</gene>
<feature type="domain" description="Luciferase-like" evidence="2">
    <location>
        <begin position="8"/>
        <end position="275"/>
    </location>
</feature>
<dbReference type="Proteomes" id="UP000188929">
    <property type="component" value="Unassembled WGS sequence"/>
</dbReference>
<organism evidence="3 4">
    <name type="scientific">Pseudofrankia asymbiotica</name>
    <dbReference type="NCBI Taxonomy" id="1834516"/>
    <lineage>
        <taxon>Bacteria</taxon>
        <taxon>Bacillati</taxon>
        <taxon>Actinomycetota</taxon>
        <taxon>Actinomycetes</taxon>
        <taxon>Frankiales</taxon>
        <taxon>Frankiaceae</taxon>
        <taxon>Pseudofrankia</taxon>
    </lineage>
</organism>
<dbReference type="InterPro" id="IPR050564">
    <property type="entry name" value="F420-G6PD/mer"/>
</dbReference>
<dbReference type="STRING" id="1834516.BL253_26075"/>
<dbReference type="CDD" id="cd01097">
    <property type="entry name" value="Tetrahydromethanopterin_reductase"/>
    <property type="match status" value="1"/>
</dbReference>
<sequence length="302" mass="31393">MRIGLWLDDGDRTARDLAHDAARAAEAGFGSLWLSERDGWDPLTLLTAVGQAAPAATLGTSIIRSYPRHPVALAAQALTVQALTGNRLVLGVGPGPAPIIEFRYGRPFTEPVANLRDYLRVLTPALRGEPFSYRGRHWAAEGTVAVPGAKEPAVLLSALGPAMLRLAGEAADGTLTTWAGPGLVESYFLPTLARAAAAAGRPAPAVVAGVCVCVTTDPDGARRWIDDAFGAARGLPSYRALFDRQGLDGPAGTAVVGDAAGVERQLRRFADAGAAEVQIIACGSAADRARTIEAVGALARSW</sequence>
<evidence type="ECO:0000313" key="3">
    <source>
        <dbReference type="EMBL" id="ONH25979.1"/>
    </source>
</evidence>
<dbReference type="Pfam" id="PF00296">
    <property type="entry name" value="Bac_luciferase"/>
    <property type="match status" value="1"/>
</dbReference>
<evidence type="ECO:0000256" key="1">
    <source>
        <dbReference type="ARBA" id="ARBA00023002"/>
    </source>
</evidence>
<dbReference type="NCBIfam" id="TIGR03564">
    <property type="entry name" value="F420_MSMEG_4879"/>
    <property type="match status" value="1"/>
</dbReference>
<dbReference type="RefSeq" id="WP_076820027.1">
    <property type="nucleotide sequence ID" value="NZ_MOMC01000055.1"/>
</dbReference>
<dbReference type="SUPFAM" id="SSF51679">
    <property type="entry name" value="Bacterial luciferase-like"/>
    <property type="match status" value="1"/>
</dbReference>
<comment type="caution">
    <text evidence="3">The sequence shown here is derived from an EMBL/GenBank/DDBJ whole genome shotgun (WGS) entry which is preliminary data.</text>
</comment>
<evidence type="ECO:0000259" key="2">
    <source>
        <dbReference type="Pfam" id="PF00296"/>
    </source>
</evidence>